<keyword evidence="5" id="KW-0539">Nucleus</keyword>
<dbReference type="PROSITE" id="PS50863">
    <property type="entry name" value="B3"/>
    <property type="match status" value="1"/>
</dbReference>
<evidence type="ECO:0000256" key="7">
    <source>
        <dbReference type="SAM" id="MobiDB-lite"/>
    </source>
</evidence>
<dbReference type="Proteomes" id="UP001443914">
    <property type="component" value="Unassembled WGS sequence"/>
</dbReference>
<dbReference type="InterPro" id="IPR015300">
    <property type="entry name" value="DNA-bd_pseudobarrel_sf"/>
</dbReference>
<keyword evidence="10" id="KW-1185">Reference proteome</keyword>
<evidence type="ECO:0000313" key="10">
    <source>
        <dbReference type="Proteomes" id="UP001443914"/>
    </source>
</evidence>
<gene>
    <name evidence="9" type="ORF">RND81_08G168100</name>
</gene>
<evidence type="ECO:0000256" key="5">
    <source>
        <dbReference type="ARBA" id="ARBA00023242"/>
    </source>
</evidence>
<keyword evidence="3" id="KW-0238">DNA-binding</keyword>
<dbReference type="PANTHER" id="PTHR31391:SF101">
    <property type="entry name" value="B3 DOMAIN-CONTAINING PROTEIN OS01G0234100"/>
    <property type="match status" value="1"/>
</dbReference>
<keyword evidence="2" id="KW-0805">Transcription regulation</keyword>
<feature type="region of interest" description="Disordered" evidence="7">
    <location>
        <begin position="218"/>
        <end position="266"/>
    </location>
</feature>
<evidence type="ECO:0000259" key="8">
    <source>
        <dbReference type="PROSITE" id="PS50863"/>
    </source>
</evidence>
<dbReference type="InterPro" id="IPR044837">
    <property type="entry name" value="REM16-like"/>
</dbReference>
<dbReference type="GO" id="GO:0005634">
    <property type="term" value="C:nucleus"/>
    <property type="evidence" value="ECO:0007669"/>
    <property type="project" value="UniProtKB-SubCell"/>
</dbReference>
<sequence length="461" mass="52284">MSTMERKMALVAKRLSMLHHDSTSSDSDETPLQCSIQPIKKERMSTKRKLITNSETHYGASVNTGKQILECKLEELNDNNNKSEEKMISTMDRAIKVQEGLSAAFPSFVKMLLPSHVSKCFWMYIPRKFCHDNLPKEDCTVTLVDEGGREFKTNYLVNKRGLSAGWRGFSIHHHLDKDDVLIFHLVRPTTFKVYIVREQRPELDTCVGQIMSENTSQMVHHTENSPPTDSLSPTNTDIGTTENTSQMVHHTEDNPPTESLSPTNNDIDLRPEVLDGIRFTDSDINFETITGFENFNIIVDGLVIDSKFSDTNKKKYYELCRSQNAFLHQRLLKGLNCNLVVGIILETVNIADAIKACTSATSIEDLRTWKTTLDGFELLGMKVSFLCAKLNLLLGISDESKISERCTFERTDASKRMKALEVKIVELKQVIEKIDFEIDAEVKSSVGKHETRIKEIANTPW</sequence>
<feature type="domain" description="TF-B3" evidence="8">
    <location>
        <begin position="108"/>
        <end position="199"/>
    </location>
</feature>
<dbReference type="Gene3D" id="2.40.330.10">
    <property type="entry name" value="DNA-binding pseudobarrel domain"/>
    <property type="match status" value="1"/>
</dbReference>
<dbReference type="PANTHER" id="PTHR31391">
    <property type="entry name" value="B3 DOMAIN-CONTAINING PROTEIN OS11G0197600-RELATED"/>
    <property type="match status" value="1"/>
</dbReference>
<dbReference type="CDD" id="cd10017">
    <property type="entry name" value="B3_DNA"/>
    <property type="match status" value="1"/>
</dbReference>
<organism evidence="9 10">
    <name type="scientific">Saponaria officinalis</name>
    <name type="common">Common soapwort</name>
    <name type="synonym">Lychnis saponaria</name>
    <dbReference type="NCBI Taxonomy" id="3572"/>
    <lineage>
        <taxon>Eukaryota</taxon>
        <taxon>Viridiplantae</taxon>
        <taxon>Streptophyta</taxon>
        <taxon>Embryophyta</taxon>
        <taxon>Tracheophyta</taxon>
        <taxon>Spermatophyta</taxon>
        <taxon>Magnoliopsida</taxon>
        <taxon>eudicotyledons</taxon>
        <taxon>Gunneridae</taxon>
        <taxon>Pentapetalae</taxon>
        <taxon>Caryophyllales</taxon>
        <taxon>Caryophyllaceae</taxon>
        <taxon>Caryophylleae</taxon>
        <taxon>Saponaria</taxon>
    </lineage>
</organism>
<evidence type="ECO:0000313" key="9">
    <source>
        <dbReference type="EMBL" id="KAK9699336.1"/>
    </source>
</evidence>
<name>A0AAW1J912_SAPOF</name>
<dbReference type="GO" id="GO:0003677">
    <property type="term" value="F:DNA binding"/>
    <property type="evidence" value="ECO:0007669"/>
    <property type="project" value="UniProtKB-KW"/>
</dbReference>
<keyword evidence="6" id="KW-0175">Coiled coil</keyword>
<dbReference type="SMART" id="SM01019">
    <property type="entry name" value="B3"/>
    <property type="match status" value="1"/>
</dbReference>
<accession>A0AAW1J912</accession>
<dbReference type="Pfam" id="PF02362">
    <property type="entry name" value="B3"/>
    <property type="match status" value="1"/>
</dbReference>
<evidence type="ECO:0000256" key="1">
    <source>
        <dbReference type="ARBA" id="ARBA00004123"/>
    </source>
</evidence>
<evidence type="ECO:0000256" key="2">
    <source>
        <dbReference type="ARBA" id="ARBA00023015"/>
    </source>
</evidence>
<reference evidence="9" key="1">
    <citation type="submission" date="2024-03" db="EMBL/GenBank/DDBJ databases">
        <title>WGS assembly of Saponaria officinalis var. Norfolk2.</title>
        <authorList>
            <person name="Jenkins J."/>
            <person name="Shu S."/>
            <person name="Grimwood J."/>
            <person name="Barry K."/>
            <person name="Goodstein D."/>
            <person name="Schmutz J."/>
            <person name="Leebens-Mack J."/>
            <person name="Osbourn A."/>
        </authorList>
    </citation>
    <scope>NUCLEOTIDE SEQUENCE [LARGE SCALE GENOMIC DNA]</scope>
    <source>
        <strain evidence="9">JIC</strain>
    </source>
</reference>
<feature type="coiled-coil region" evidence="6">
    <location>
        <begin position="66"/>
        <end position="93"/>
    </location>
</feature>
<evidence type="ECO:0000256" key="4">
    <source>
        <dbReference type="ARBA" id="ARBA00023163"/>
    </source>
</evidence>
<keyword evidence="4" id="KW-0804">Transcription</keyword>
<proteinExistence type="predicted"/>
<protein>
    <recommendedName>
        <fullName evidence="8">TF-B3 domain-containing protein</fullName>
    </recommendedName>
</protein>
<evidence type="ECO:0000256" key="6">
    <source>
        <dbReference type="SAM" id="Coils"/>
    </source>
</evidence>
<evidence type="ECO:0000256" key="3">
    <source>
        <dbReference type="ARBA" id="ARBA00023125"/>
    </source>
</evidence>
<dbReference type="EMBL" id="JBDFQZ010000008">
    <property type="protein sequence ID" value="KAK9699336.1"/>
    <property type="molecule type" value="Genomic_DNA"/>
</dbReference>
<comment type="subcellular location">
    <subcellularLocation>
        <location evidence="1">Nucleus</location>
    </subcellularLocation>
</comment>
<comment type="caution">
    <text evidence="9">The sequence shown here is derived from an EMBL/GenBank/DDBJ whole genome shotgun (WGS) entry which is preliminary data.</text>
</comment>
<dbReference type="SUPFAM" id="SSF101936">
    <property type="entry name" value="DNA-binding pseudobarrel domain"/>
    <property type="match status" value="1"/>
</dbReference>
<feature type="coiled-coil region" evidence="6">
    <location>
        <begin position="410"/>
        <end position="437"/>
    </location>
</feature>
<dbReference type="AlphaFoldDB" id="A0AAW1J912"/>
<dbReference type="InterPro" id="IPR003340">
    <property type="entry name" value="B3_DNA-bd"/>
</dbReference>